<protein>
    <submittedName>
        <fullName evidence="2">LexA repressor</fullName>
    </submittedName>
</protein>
<dbReference type="Proteomes" id="UP001203665">
    <property type="component" value="Unassembled WGS sequence"/>
</dbReference>
<accession>A0ABT0XDY8</accession>
<evidence type="ECO:0000259" key="1">
    <source>
        <dbReference type="Pfam" id="PF01726"/>
    </source>
</evidence>
<name>A0ABT0XDY8_9BACI</name>
<dbReference type="InterPro" id="IPR006199">
    <property type="entry name" value="LexA_DNA-bd_dom"/>
</dbReference>
<evidence type="ECO:0000313" key="3">
    <source>
        <dbReference type="Proteomes" id="UP001203665"/>
    </source>
</evidence>
<proteinExistence type="predicted"/>
<dbReference type="Pfam" id="PF01726">
    <property type="entry name" value="LexA_DNA_bind"/>
    <property type="match status" value="1"/>
</dbReference>
<keyword evidence="3" id="KW-1185">Reference proteome</keyword>
<sequence>MGLTNKQERVFGAIKSFIEENELPPTSRELCVILGIKSSSTIHGHFVKLKDKGYIDWEEAKPRTLKVLKGA</sequence>
<reference evidence="2" key="1">
    <citation type="submission" date="2022-06" db="EMBL/GenBank/DDBJ databases">
        <title>Alkalicoccobacillus porphyridii sp. nov., isolated from a marine red alga, Porphyridium purpureum and reclassification of Shouchella plakortidis and Shouchella gibsonii as Alkalicoccobacillus plakortidis comb. nov. and Alkalicoccobacillus gibsonii comb. nov.</title>
        <authorList>
            <person name="Kim K.H."/>
            <person name="Lee J.K."/>
            <person name="Han D.M."/>
            <person name="Baek J.H."/>
            <person name="Jeon C.O."/>
        </authorList>
    </citation>
    <scope>NUCLEOTIDE SEQUENCE</scope>
    <source>
        <strain evidence="2">DSM 19153</strain>
    </source>
</reference>
<dbReference type="InterPro" id="IPR036390">
    <property type="entry name" value="WH_DNA-bd_sf"/>
</dbReference>
<dbReference type="RefSeq" id="WP_251603106.1">
    <property type="nucleotide sequence ID" value="NZ_JAMQJY010000001.1"/>
</dbReference>
<dbReference type="Gene3D" id="1.10.10.10">
    <property type="entry name" value="Winged helix-like DNA-binding domain superfamily/Winged helix DNA-binding domain"/>
    <property type="match status" value="1"/>
</dbReference>
<dbReference type="InterPro" id="IPR036388">
    <property type="entry name" value="WH-like_DNA-bd_sf"/>
</dbReference>
<evidence type="ECO:0000313" key="2">
    <source>
        <dbReference type="EMBL" id="MCM2674117.1"/>
    </source>
</evidence>
<comment type="caution">
    <text evidence="2">The sequence shown here is derived from an EMBL/GenBank/DDBJ whole genome shotgun (WGS) entry which is preliminary data.</text>
</comment>
<gene>
    <name evidence="2" type="ORF">NDM98_00340</name>
</gene>
<dbReference type="SUPFAM" id="SSF46785">
    <property type="entry name" value="Winged helix' DNA-binding domain"/>
    <property type="match status" value="1"/>
</dbReference>
<dbReference type="EMBL" id="JAMQJY010000001">
    <property type="protein sequence ID" value="MCM2674117.1"/>
    <property type="molecule type" value="Genomic_DNA"/>
</dbReference>
<organism evidence="2 3">
    <name type="scientific">Alkalicoccobacillus plakortidis</name>
    <dbReference type="NCBI Taxonomy" id="444060"/>
    <lineage>
        <taxon>Bacteria</taxon>
        <taxon>Bacillati</taxon>
        <taxon>Bacillota</taxon>
        <taxon>Bacilli</taxon>
        <taxon>Bacillales</taxon>
        <taxon>Bacillaceae</taxon>
        <taxon>Alkalicoccobacillus</taxon>
    </lineage>
</organism>
<feature type="domain" description="LexA repressor DNA-binding" evidence="1">
    <location>
        <begin position="2"/>
        <end position="64"/>
    </location>
</feature>